<evidence type="ECO:0000256" key="1">
    <source>
        <dbReference type="ARBA" id="ARBA00038178"/>
    </source>
</evidence>
<reference evidence="5" key="2">
    <citation type="submission" date="2020-04" db="EMBL/GenBank/DDBJ databases">
        <authorList>
            <consortium name="NCBI Genome Project"/>
        </authorList>
    </citation>
    <scope>NUCLEOTIDE SEQUENCE</scope>
    <source>
        <strain evidence="5">CBS 342.82</strain>
    </source>
</reference>
<dbReference type="GO" id="GO:0005737">
    <property type="term" value="C:cytoplasm"/>
    <property type="evidence" value="ECO:0007669"/>
    <property type="project" value="TreeGrafter"/>
</dbReference>
<gene>
    <name evidence="5" type="ORF">K489DRAFT_327896</name>
</gene>
<accession>A0A6J3LQX5</accession>
<protein>
    <recommendedName>
        <fullName evidence="3">UDENN domain-containing protein</fullName>
    </recommendedName>
</protein>
<comment type="similarity">
    <text evidence="1">Belongs to the AVL9 family.</text>
</comment>
<dbReference type="RefSeq" id="XP_033455276.1">
    <property type="nucleotide sequence ID" value="XM_033602023.1"/>
</dbReference>
<evidence type="ECO:0000313" key="5">
    <source>
        <dbReference type="RefSeq" id="XP_033455276.1"/>
    </source>
</evidence>
<dbReference type="PROSITE" id="PS50211">
    <property type="entry name" value="DENN"/>
    <property type="match status" value="1"/>
</dbReference>
<evidence type="ECO:0000256" key="2">
    <source>
        <dbReference type="SAM" id="MobiDB-lite"/>
    </source>
</evidence>
<dbReference type="InterPro" id="IPR051731">
    <property type="entry name" value="DENND11/AVL9_GEFs"/>
</dbReference>
<feature type="region of interest" description="Disordered" evidence="2">
    <location>
        <begin position="526"/>
        <end position="559"/>
    </location>
</feature>
<feature type="domain" description="UDENN" evidence="3">
    <location>
        <begin position="21"/>
        <end position="455"/>
    </location>
</feature>
<name>A0A6J3LQX5_9PEZI</name>
<feature type="compositionally biased region" description="Basic and acidic residues" evidence="2">
    <location>
        <begin position="683"/>
        <end position="699"/>
    </location>
</feature>
<dbReference type="OrthoDB" id="26278at2759"/>
<feature type="compositionally biased region" description="Acidic residues" evidence="2">
    <location>
        <begin position="653"/>
        <end position="670"/>
    </location>
</feature>
<proteinExistence type="inferred from homology"/>
<feature type="region of interest" description="Disordered" evidence="2">
    <location>
        <begin position="646"/>
        <end position="713"/>
    </location>
</feature>
<sequence>MSSAASTPPRSPSVAASTFTPLVCVVDFHHHRGPEIEHWIGASPDSDPTTQNDWHLIPYMALPDGAHQSEEEFSYFSLVHKASTTETGQDVIPTSVFGISCMHQIDSAGLLYRPPEVTRSAVQKAVVAITDRPQNFGALRERLSVVTSAWFAQKDFRDIDILQRFQESLVRDSRQESDRDQYFGLSLRELIHTFKWQTLVLLKCLLLQRKILFFGSHCERLCQVQFSLISLIPGLIRTLQDCADPHMDRNAETRQKPDSVRTSDRASVLTYVGLPLQLFGKGSFFGPYTPLQQLDTITDLETKSYVIGSTNSLLLQHKEKYCDALLNLDENVVSILAPNLKSVLTLSASDRRWIDFLTQAVNDTWDPSDPSRPTTHGYSGSEEFIRLQFEEYLIALLSSTKYHQYLAACKDTGAKAIGTGIEGDPATDFALPFIDAWQQSENYTLWNRTTDDHLFDIVEPRHPCAGGLTIDDVQRRLAAQVAELHLDERFNQTREVVGKRLADGRVQVTSALSKVWTDIEAMREAQRKRGDEAAAAAGQIQNENKSPTSPSADQTRFPKPDLTVAGATVVAAGQKAGSFFSSWGSWASEKRRSGWVRSASGSEVPKAAAVAAGTSSTTAGAAPGLVVEEPPLKVALEEEKIMWEGEILKEGLHDDDDGDDDDDDDDDDGDDDKKRNSKSVEAVVKKEEGKMESAADEVKTTASALQEKENESS</sequence>
<reference evidence="5" key="3">
    <citation type="submission" date="2025-08" db="UniProtKB">
        <authorList>
            <consortium name="RefSeq"/>
        </authorList>
    </citation>
    <scope>IDENTIFICATION</scope>
    <source>
        <strain evidence="5">CBS 342.82</strain>
    </source>
</reference>
<feature type="compositionally biased region" description="Polar residues" evidence="2">
    <location>
        <begin position="539"/>
        <end position="554"/>
    </location>
</feature>
<evidence type="ECO:0000259" key="3">
    <source>
        <dbReference type="PROSITE" id="PS50211"/>
    </source>
</evidence>
<dbReference type="GeneID" id="54359823"/>
<dbReference type="InterPro" id="IPR037516">
    <property type="entry name" value="Tripartite_DENN"/>
</dbReference>
<dbReference type="AlphaFoldDB" id="A0A6J3LQX5"/>
<dbReference type="Proteomes" id="UP000504637">
    <property type="component" value="Unplaced"/>
</dbReference>
<dbReference type="Pfam" id="PF09794">
    <property type="entry name" value="Avl9"/>
    <property type="match status" value="1"/>
</dbReference>
<dbReference type="PANTHER" id="PTHR31017:SF1">
    <property type="entry name" value="LATE SECRETORY PATHWAY PROTEIN AVL9 HOMOLOG"/>
    <property type="match status" value="1"/>
</dbReference>
<evidence type="ECO:0000313" key="4">
    <source>
        <dbReference type="Proteomes" id="UP000504637"/>
    </source>
</evidence>
<keyword evidence="4" id="KW-1185">Reference proteome</keyword>
<organism evidence="5">
    <name type="scientific">Dissoconium aciculare CBS 342.82</name>
    <dbReference type="NCBI Taxonomy" id="1314786"/>
    <lineage>
        <taxon>Eukaryota</taxon>
        <taxon>Fungi</taxon>
        <taxon>Dikarya</taxon>
        <taxon>Ascomycota</taxon>
        <taxon>Pezizomycotina</taxon>
        <taxon>Dothideomycetes</taxon>
        <taxon>Dothideomycetidae</taxon>
        <taxon>Mycosphaerellales</taxon>
        <taxon>Dissoconiaceae</taxon>
        <taxon>Dissoconium</taxon>
    </lineage>
</organism>
<dbReference type="InterPro" id="IPR018307">
    <property type="entry name" value="ABL9/DENND6_dom"/>
</dbReference>
<reference evidence="5" key="1">
    <citation type="submission" date="2020-01" db="EMBL/GenBank/DDBJ databases">
        <authorList>
            <consortium name="DOE Joint Genome Institute"/>
            <person name="Haridas S."/>
            <person name="Albert R."/>
            <person name="Binder M."/>
            <person name="Bloem J."/>
            <person name="Labutti K."/>
            <person name="Salamov A."/>
            <person name="Andreopoulos B."/>
            <person name="Baker S.E."/>
            <person name="Barry K."/>
            <person name="Bills G."/>
            <person name="Bluhm B.H."/>
            <person name="Cannon C."/>
            <person name="Castanera R."/>
            <person name="Culley D.E."/>
            <person name="Daum C."/>
            <person name="Ezra D."/>
            <person name="Gonzalez J.B."/>
            <person name="Henrissat B."/>
            <person name="Kuo A."/>
            <person name="Liang C."/>
            <person name="Lipzen A."/>
            <person name="Lutzoni F."/>
            <person name="Magnuson J."/>
            <person name="Mondo S."/>
            <person name="Nolan M."/>
            <person name="Ohm R."/>
            <person name="Pangilinan J."/>
            <person name="Park H.-J."/>
            <person name="Ramirez L."/>
            <person name="Alfaro M."/>
            <person name="Sun H."/>
            <person name="Tritt A."/>
            <person name="Yoshinaga Y."/>
            <person name="Zwiers L.-H."/>
            <person name="Turgeon B.G."/>
            <person name="Goodwin S.B."/>
            <person name="Spatafora J.W."/>
            <person name="Crous P.W."/>
            <person name="Grigoriev I.V."/>
        </authorList>
    </citation>
    <scope>NUCLEOTIDE SEQUENCE</scope>
    <source>
        <strain evidence="5">CBS 342.82</strain>
    </source>
</reference>
<dbReference type="PANTHER" id="PTHR31017">
    <property type="entry name" value="LATE SECRETORY PATHWAY PROTEIN AVL9-RELATED"/>
    <property type="match status" value="1"/>
</dbReference>